<dbReference type="InterPro" id="IPR056955">
    <property type="entry name" value="ORC-CDC6-like"/>
</dbReference>
<organism evidence="1 2">
    <name type="scientific">Methylobacterium variabile</name>
    <dbReference type="NCBI Taxonomy" id="298794"/>
    <lineage>
        <taxon>Bacteria</taxon>
        <taxon>Pseudomonadati</taxon>
        <taxon>Pseudomonadota</taxon>
        <taxon>Alphaproteobacteria</taxon>
        <taxon>Hyphomicrobiales</taxon>
        <taxon>Methylobacteriaceae</taxon>
        <taxon>Methylobacterium</taxon>
    </lineage>
</organism>
<reference evidence="1 2" key="1">
    <citation type="submission" date="2015-03" db="EMBL/GenBank/DDBJ databases">
        <title>Genome sequencing of Methylobacterium variabile DSM 16961.</title>
        <authorList>
            <person name="Chaudhry V."/>
            <person name="Patil P.B."/>
        </authorList>
    </citation>
    <scope>NUCLEOTIDE SEQUENCE [LARGE SCALE GENOMIC DNA]</scope>
    <source>
        <strain evidence="1 2">DSM 16961</strain>
    </source>
</reference>
<dbReference type="Pfam" id="PF24389">
    <property type="entry name" value="ORC-CDC6-like"/>
    <property type="match status" value="1"/>
</dbReference>
<dbReference type="AlphaFoldDB" id="A0A0J6T4E9"/>
<dbReference type="PATRIC" id="fig|298794.3.peg.5747"/>
<dbReference type="Proteomes" id="UP000035955">
    <property type="component" value="Unassembled WGS sequence"/>
</dbReference>
<evidence type="ECO:0000313" key="2">
    <source>
        <dbReference type="Proteomes" id="UP000035955"/>
    </source>
</evidence>
<proteinExistence type="predicted"/>
<gene>
    <name evidence="1" type="ORF">VQ02_07305</name>
</gene>
<comment type="caution">
    <text evidence="1">The sequence shown here is derived from an EMBL/GenBank/DDBJ whole genome shotgun (WGS) entry which is preliminary data.</text>
</comment>
<sequence length="566" mass="64174">MADGLLDGFEERADHVTEEVLRDGTVKGDYYDAVHESLVAKGLVLVQGPRGCGKTHMMRYTWLVCRDDKTQPLAIYVSFNRYLRLEPLLRKRPDALTIFQAWTLSRILQAADDLDKALKGKKFDILDSFDLDRASIDKLIGRLERGLSVSDRDEEIVKALTIDGVADAIEEMATFHKRKRAIILLDDAALTLTPEYLVEFFDIVRVLKRPRLSPKASIYPGTTEFGPRFHANHEGKTVTAWLPVEHQTYREIMGGIAQRRFPESSTIPSEVNDYLKYAAFGVPRAYLAMLREWKAGNYATTQQGLNTIIQSHNDARKKEFLSLGLKMPRLATLVKVGDTFFNKCVETIREANENLGDKNEKQIMFGLESSSLEHLTDRMINLLIEAGLFYEHPQVSHGGPDRTYRRLTPHLSALIAVRAFSSKSKGTSHRAVVEFLSRPSTKHPVRRQIDTLLGQATLNELKLDLPPCQVCHTARMSEGQKFCHNCGSKLVDDSTFTRLMKLPFDEVPRLTEWARQKLVDNHIRVIGDLLSLQDPGTELRKIYMVGSKRAERIVTAVESYVDEFVS</sequence>
<accession>A0A0J6T4E9</accession>
<dbReference type="SUPFAM" id="SSF52540">
    <property type="entry name" value="P-loop containing nucleoside triphosphate hydrolases"/>
    <property type="match status" value="1"/>
</dbReference>
<evidence type="ECO:0008006" key="3">
    <source>
        <dbReference type="Google" id="ProtNLM"/>
    </source>
</evidence>
<keyword evidence="2" id="KW-1185">Reference proteome</keyword>
<name>A0A0J6T4E9_9HYPH</name>
<protein>
    <recommendedName>
        <fullName evidence="3">Zinc ribbon domain-containing protein</fullName>
    </recommendedName>
</protein>
<evidence type="ECO:0000313" key="1">
    <source>
        <dbReference type="EMBL" id="KMO40657.1"/>
    </source>
</evidence>
<dbReference type="InterPro" id="IPR027417">
    <property type="entry name" value="P-loop_NTPase"/>
</dbReference>
<dbReference type="EMBL" id="LABY01000044">
    <property type="protein sequence ID" value="KMO40657.1"/>
    <property type="molecule type" value="Genomic_DNA"/>
</dbReference>